<proteinExistence type="predicted"/>
<feature type="transmembrane region" description="Helical" evidence="1">
    <location>
        <begin position="12"/>
        <end position="45"/>
    </location>
</feature>
<evidence type="ECO:0000313" key="2">
    <source>
        <dbReference type="EMBL" id="CAG6725329.1"/>
    </source>
</evidence>
<keyword evidence="1" id="KW-0812">Transmembrane</keyword>
<reference evidence="2" key="1">
    <citation type="submission" date="2021-05" db="EMBL/GenBank/DDBJ databases">
        <authorList>
            <person name="Alioto T."/>
            <person name="Alioto T."/>
            <person name="Gomez Garrido J."/>
        </authorList>
    </citation>
    <scope>NUCLEOTIDE SEQUENCE</scope>
</reference>
<organism evidence="2">
    <name type="scientific">Cacopsylla melanoneura</name>
    <dbReference type="NCBI Taxonomy" id="428564"/>
    <lineage>
        <taxon>Eukaryota</taxon>
        <taxon>Metazoa</taxon>
        <taxon>Ecdysozoa</taxon>
        <taxon>Arthropoda</taxon>
        <taxon>Hexapoda</taxon>
        <taxon>Insecta</taxon>
        <taxon>Pterygota</taxon>
        <taxon>Neoptera</taxon>
        <taxon>Paraneoptera</taxon>
        <taxon>Hemiptera</taxon>
        <taxon>Sternorrhyncha</taxon>
        <taxon>Psylloidea</taxon>
        <taxon>Psyllidae</taxon>
        <taxon>Psyllinae</taxon>
        <taxon>Cacopsylla</taxon>
    </lineage>
</organism>
<dbReference type="AlphaFoldDB" id="A0A8D8YAU1"/>
<accession>A0A8D8YAU1</accession>
<name>A0A8D8YAU1_9HEMI</name>
<keyword evidence="1" id="KW-1133">Transmembrane helix</keyword>
<keyword evidence="1" id="KW-0472">Membrane</keyword>
<evidence type="ECO:0000256" key="1">
    <source>
        <dbReference type="SAM" id="Phobius"/>
    </source>
</evidence>
<sequence length="145" mass="16295">MIFFPLSSLHLLLLLHLLLILLLLLLVFPLILQLILLFHLLLLLLQVLKREVGIQGHQSLLKDVNTAIRGNILKDVKQVSMETAQTRDVIMMMKRVATKMTHASVLCLQAMHVISFGLVTKGQCPSRFLLRPNEDAALGQVLQTS</sequence>
<dbReference type="EMBL" id="HBUF01369338">
    <property type="protein sequence ID" value="CAG6725329.1"/>
    <property type="molecule type" value="Transcribed_RNA"/>
</dbReference>
<protein>
    <submittedName>
        <fullName evidence="2">Uncharacterized protein</fullName>
    </submittedName>
</protein>